<sequence length="42" mass="4942">MVYRPRTKFKIERKTKRCSKCNAMVGKKGKRVRCKRCAKPVA</sequence>
<gene>
    <name evidence="1" type="ORF">SAMN05421753_10884</name>
</gene>
<dbReference type="RefSeq" id="WP_261340721.1">
    <property type="nucleotide sequence ID" value="NZ_FOQD01000008.1"/>
</dbReference>
<keyword evidence="2" id="KW-1185">Reference proteome</keyword>
<evidence type="ECO:0000313" key="1">
    <source>
        <dbReference type="EMBL" id="SFI35682.1"/>
    </source>
</evidence>
<dbReference type="STRING" id="1576369.SAMN05421753_10884"/>
<dbReference type="Proteomes" id="UP000199518">
    <property type="component" value="Unassembled WGS sequence"/>
</dbReference>
<accession>A0A1I3HJ24</accession>
<organism evidence="1 2">
    <name type="scientific">Planctomicrobium piriforme</name>
    <dbReference type="NCBI Taxonomy" id="1576369"/>
    <lineage>
        <taxon>Bacteria</taxon>
        <taxon>Pseudomonadati</taxon>
        <taxon>Planctomycetota</taxon>
        <taxon>Planctomycetia</taxon>
        <taxon>Planctomycetales</taxon>
        <taxon>Planctomycetaceae</taxon>
        <taxon>Planctomicrobium</taxon>
    </lineage>
</organism>
<name>A0A1I3HJ24_9PLAN</name>
<dbReference type="EMBL" id="FOQD01000008">
    <property type="protein sequence ID" value="SFI35682.1"/>
    <property type="molecule type" value="Genomic_DNA"/>
</dbReference>
<proteinExistence type="predicted"/>
<evidence type="ECO:0000313" key="2">
    <source>
        <dbReference type="Proteomes" id="UP000199518"/>
    </source>
</evidence>
<dbReference type="AlphaFoldDB" id="A0A1I3HJ24"/>
<protein>
    <submittedName>
        <fullName evidence="1">Uncharacterized protein</fullName>
    </submittedName>
</protein>
<reference evidence="2" key="1">
    <citation type="submission" date="2016-10" db="EMBL/GenBank/DDBJ databases">
        <authorList>
            <person name="Varghese N."/>
            <person name="Submissions S."/>
        </authorList>
    </citation>
    <scope>NUCLEOTIDE SEQUENCE [LARGE SCALE GENOMIC DNA]</scope>
    <source>
        <strain evidence="2">DSM 26348</strain>
    </source>
</reference>